<keyword evidence="5 7" id="KW-0067">ATP-binding</keyword>
<accession>A0ABV1FQB8</accession>
<dbReference type="InterPro" id="IPR014729">
    <property type="entry name" value="Rossmann-like_a/b/a_fold"/>
</dbReference>
<feature type="binding site" evidence="7">
    <location>
        <position position="471"/>
    </location>
    <ligand>
        <name>deamido-NAD(+)</name>
        <dbReference type="ChEBI" id="CHEBI:58437"/>
        <note>ligand shared between two neighboring subunits</note>
    </ligand>
</feature>
<dbReference type="InterPro" id="IPR014445">
    <property type="entry name" value="Gln-dep_NAD_synthase"/>
</dbReference>
<dbReference type="HAMAP" id="MF_02090">
    <property type="entry name" value="NadE_glutamine_dep"/>
    <property type="match status" value="1"/>
</dbReference>
<comment type="similarity">
    <text evidence="9">Belongs to the NAD synthetase family.</text>
</comment>
<keyword evidence="12" id="KW-1185">Reference proteome</keyword>
<feature type="binding site" evidence="7">
    <location>
        <position position="442"/>
    </location>
    <ligand>
        <name>deamido-NAD(+)</name>
        <dbReference type="ChEBI" id="CHEBI:58437"/>
        <note>ligand shared between two neighboring subunits</note>
    </ligand>
</feature>
<reference evidence="11 12" key="1">
    <citation type="submission" date="2024-04" db="EMBL/GenBank/DDBJ databases">
        <title>Human intestinal bacterial collection.</title>
        <authorList>
            <person name="Pauvert C."/>
            <person name="Hitch T.C.A."/>
            <person name="Clavel T."/>
        </authorList>
    </citation>
    <scope>NUCLEOTIDE SEQUENCE [LARGE SCALE GENOMIC DNA]</scope>
    <source>
        <strain evidence="11 12">CLA-AA-H145</strain>
    </source>
</reference>
<sequence>MKYGFIKVASAVPSVKVADCVQNTKEMEVIIAQAEGRGVEIIVFPELSVTGYTCQDLFREQLLLDAAENSVMALLDFTRQLDIICIVGAPVVAGGLLLNCGIVLQKGKILGIVPKTYLPNYNEFYEKRWFASLQDLREMTIRYAGHMVTLTPAPQLFRTADGAVFGVEICEDVWAPTPPSNHLALAGADIVFNLSASDELLGKHEYLTGLLAQQSARTMSAYVYCSAGFGESTQDVVYGGNALIYENGRCLAEGKRFSLEAQVVEAQVDVESLRADRRNNTTFVNAQRRMIGEDIRFVEAEPAQLRDFVLERHVEPQPFTPSDETMRQSCEEILNIQVMGLAKRIVHTHAQNVVVGISGGLDSTLALLVCVKTFDKLKLDRKGIVGVTMPGFGTTDRTYNNAINLMNDLGVTVREISIAKSVTQHFEDIGHDAAVHDVTYENSQARERTQILMDLSNQVGGMVIGTGDLSELALGWATYNGDHMSMYGVNASVPKTLIKDLVRYVAQTVDDASASVLRDIIDTPISPELIPADENGQIKQKTEDLVGPYELHDFFLYHFLRHGFSPRKIFLLAQKAFGDNNGNDESVGRYDDTTIIHWLGVFCRRFFNQQFKRSCLPDGPKVGSVSLSPRGDWRMPSDAVSALWLQEVECLKMQN</sequence>
<dbReference type="GO" id="GO:0008795">
    <property type="term" value="F:NAD+ synthase activity"/>
    <property type="evidence" value="ECO:0007669"/>
    <property type="project" value="UniProtKB-EC"/>
</dbReference>
<evidence type="ECO:0000256" key="7">
    <source>
        <dbReference type="HAMAP-Rule" id="MF_02090"/>
    </source>
</evidence>
<proteinExistence type="inferred from homology"/>
<dbReference type="InterPro" id="IPR003010">
    <property type="entry name" value="C-N_Hydrolase"/>
</dbReference>
<dbReference type="InterPro" id="IPR003694">
    <property type="entry name" value="NAD_synthase"/>
</dbReference>
<dbReference type="Gene3D" id="3.40.50.620">
    <property type="entry name" value="HUPs"/>
    <property type="match status" value="1"/>
</dbReference>
<feature type="active site" description="Proton acceptor; for glutaminase activity" evidence="7">
    <location>
        <position position="46"/>
    </location>
</feature>
<dbReference type="Gene3D" id="1.10.10.1140">
    <property type="entry name" value="Glutamine-dependent NAD+ synthetase, C-terminal domain"/>
    <property type="match status" value="1"/>
</dbReference>
<gene>
    <name evidence="7" type="primary">nadE</name>
    <name evidence="11" type="ORF">AAAT34_05665</name>
</gene>
<dbReference type="Pfam" id="PF00795">
    <property type="entry name" value="CN_hydrolase"/>
    <property type="match status" value="1"/>
</dbReference>
<dbReference type="PANTHER" id="PTHR23090:SF9">
    <property type="entry name" value="GLUTAMINE-DEPENDENT NAD(+) SYNTHETASE"/>
    <property type="match status" value="1"/>
</dbReference>
<dbReference type="NCBIfam" id="NF002730">
    <property type="entry name" value="PRK02628.1"/>
    <property type="match status" value="1"/>
</dbReference>
<feature type="binding site" evidence="7">
    <location>
        <position position="612"/>
    </location>
    <ligand>
        <name>deamido-NAD(+)</name>
        <dbReference type="ChEBI" id="CHEBI:58437"/>
        <note>ligand shared between two neighboring subunits</note>
    </ligand>
</feature>
<feature type="domain" description="CN hydrolase" evidence="10">
    <location>
        <begin position="6"/>
        <end position="270"/>
    </location>
</feature>
<dbReference type="SUPFAM" id="SSF56317">
    <property type="entry name" value="Carbon-nitrogen hydrolase"/>
    <property type="match status" value="1"/>
</dbReference>
<comment type="catalytic activity">
    <reaction evidence="7 8">
        <text>deamido-NAD(+) + L-glutamine + ATP + H2O = L-glutamate + AMP + diphosphate + NAD(+) + H(+)</text>
        <dbReference type="Rhea" id="RHEA:24384"/>
        <dbReference type="ChEBI" id="CHEBI:15377"/>
        <dbReference type="ChEBI" id="CHEBI:15378"/>
        <dbReference type="ChEBI" id="CHEBI:29985"/>
        <dbReference type="ChEBI" id="CHEBI:30616"/>
        <dbReference type="ChEBI" id="CHEBI:33019"/>
        <dbReference type="ChEBI" id="CHEBI:57540"/>
        <dbReference type="ChEBI" id="CHEBI:58359"/>
        <dbReference type="ChEBI" id="CHEBI:58437"/>
        <dbReference type="ChEBI" id="CHEBI:456215"/>
        <dbReference type="EC" id="6.3.5.1"/>
    </reaction>
</comment>
<evidence type="ECO:0000259" key="10">
    <source>
        <dbReference type="PROSITE" id="PS50263"/>
    </source>
</evidence>
<evidence type="ECO:0000256" key="1">
    <source>
        <dbReference type="ARBA" id="ARBA00005188"/>
    </source>
</evidence>
<feature type="binding site" evidence="7">
    <location>
        <position position="197"/>
    </location>
    <ligand>
        <name>L-glutamine</name>
        <dbReference type="ChEBI" id="CHEBI:58359"/>
    </ligand>
</feature>
<dbReference type="CDD" id="cd07570">
    <property type="entry name" value="GAT_Gln-NAD-synth"/>
    <property type="match status" value="1"/>
</dbReference>
<dbReference type="SUPFAM" id="SSF52402">
    <property type="entry name" value="Adenine nucleotide alpha hydrolases-like"/>
    <property type="match status" value="1"/>
</dbReference>
<evidence type="ECO:0000313" key="12">
    <source>
        <dbReference type="Proteomes" id="UP001487296"/>
    </source>
</evidence>
<dbReference type="InterPro" id="IPR041856">
    <property type="entry name" value="NAD+_synth_C"/>
</dbReference>
<protein>
    <recommendedName>
        <fullName evidence="7 8">Glutamine-dependent NAD(+) synthetase</fullName>
        <ecNumber evidence="7 8">6.3.5.1</ecNumber>
    </recommendedName>
    <alternativeName>
        <fullName evidence="7 8">NAD(+) synthase [glutamine-hydrolyzing]</fullName>
    </alternativeName>
</protein>
<evidence type="ECO:0000256" key="5">
    <source>
        <dbReference type="ARBA" id="ARBA00022840"/>
    </source>
</evidence>
<dbReference type="InterPro" id="IPR022310">
    <property type="entry name" value="NAD/GMP_synthase"/>
</dbReference>
<dbReference type="PROSITE" id="PS50263">
    <property type="entry name" value="CN_HYDROLASE"/>
    <property type="match status" value="1"/>
</dbReference>
<dbReference type="NCBIfam" id="TIGR00552">
    <property type="entry name" value="nadE"/>
    <property type="match status" value="1"/>
</dbReference>
<dbReference type="EC" id="6.3.5.1" evidence="7 8"/>
<evidence type="ECO:0000256" key="8">
    <source>
        <dbReference type="PIRNR" id="PIRNR006630"/>
    </source>
</evidence>
<comment type="caution">
    <text evidence="11">The sequence shown here is derived from an EMBL/GenBank/DDBJ whole genome shotgun (WGS) entry which is preliminary data.</text>
</comment>
<comment type="pathway">
    <text evidence="1 7 8">Cofactor biosynthesis; NAD(+) biosynthesis; NAD(+) from deamido-NAD(+) (L-Gln route): step 1/1.</text>
</comment>
<feature type="binding site" evidence="7">
    <location>
        <position position="121"/>
    </location>
    <ligand>
        <name>L-glutamine</name>
        <dbReference type="ChEBI" id="CHEBI:58359"/>
    </ligand>
</feature>
<keyword evidence="3 7" id="KW-0436">Ligase</keyword>
<organism evidence="11 12">
    <name type="scientific">Hallella faecis</name>
    <dbReference type="NCBI Taxonomy" id="2841596"/>
    <lineage>
        <taxon>Bacteria</taxon>
        <taxon>Pseudomonadati</taxon>
        <taxon>Bacteroidota</taxon>
        <taxon>Bacteroidia</taxon>
        <taxon>Bacteroidales</taxon>
        <taxon>Prevotellaceae</taxon>
        <taxon>Hallella</taxon>
    </lineage>
</organism>
<feature type="binding site" evidence="7">
    <location>
        <position position="203"/>
    </location>
    <ligand>
        <name>L-glutamine</name>
        <dbReference type="ChEBI" id="CHEBI:58359"/>
    </ligand>
</feature>
<comment type="similarity">
    <text evidence="2 7 8">In the C-terminal section; belongs to the NAD synthetase family.</text>
</comment>
<evidence type="ECO:0000256" key="4">
    <source>
        <dbReference type="ARBA" id="ARBA00022741"/>
    </source>
</evidence>
<feature type="active site" description="For glutaminase activity" evidence="7">
    <location>
        <position position="115"/>
    </location>
</feature>
<dbReference type="CDD" id="cd00553">
    <property type="entry name" value="NAD_synthase"/>
    <property type="match status" value="1"/>
</dbReference>
<name>A0ABV1FQB8_9BACT</name>
<comment type="function">
    <text evidence="7">Catalyzes the ATP-dependent amidation of deamido-NAD to form NAD. Uses L-glutamine as a nitrogen source.</text>
</comment>
<keyword evidence="4 7" id="KW-0547">Nucleotide-binding</keyword>
<feature type="binding site" evidence="7">
    <location>
        <begin position="356"/>
        <end position="363"/>
    </location>
    <ligand>
        <name>ATP</name>
        <dbReference type="ChEBI" id="CHEBI:30616"/>
    </ligand>
</feature>
<dbReference type="Pfam" id="PF02540">
    <property type="entry name" value="NAD_synthase"/>
    <property type="match status" value="1"/>
</dbReference>
<dbReference type="InterPro" id="IPR036526">
    <property type="entry name" value="C-N_Hydrolase_sf"/>
</dbReference>
<keyword evidence="6 7" id="KW-0520">NAD</keyword>
<dbReference type="PANTHER" id="PTHR23090">
    <property type="entry name" value="NH 3 /GLUTAMINE-DEPENDENT NAD + SYNTHETASE"/>
    <property type="match status" value="1"/>
</dbReference>
<dbReference type="EMBL" id="JBBNFP010000016">
    <property type="protein sequence ID" value="MEQ2486544.1"/>
    <property type="molecule type" value="Genomic_DNA"/>
</dbReference>
<feature type="active site" description="Nucleophile; for glutaminase activity" evidence="7">
    <location>
        <position position="170"/>
    </location>
</feature>
<feature type="binding site" evidence="7">
    <location>
        <position position="466"/>
    </location>
    <ligand>
        <name>ATP</name>
        <dbReference type="ChEBI" id="CHEBI:30616"/>
    </ligand>
</feature>
<evidence type="ECO:0000313" key="11">
    <source>
        <dbReference type="EMBL" id="MEQ2486544.1"/>
    </source>
</evidence>
<evidence type="ECO:0000256" key="3">
    <source>
        <dbReference type="ARBA" id="ARBA00022598"/>
    </source>
</evidence>
<evidence type="ECO:0000256" key="9">
    <source>
        <dbReference type="RuleBase" id="RU003811"/>
    </source>
</evidence>
<dbReference type="PIRSF" id="PIRSF006630">
    <property type="entry name" value="NADS_GAT"/>
    <property type="match status" value="1"/>
</dbReference>
<evidence type="ECO:0000256" key="2">
    <source>
        <dbReference type="ARBA" id="ARBA00007145"/>
    </source>
</evidence>
<evidence type="ECO:0000256" key="6">
    <source>
        <dbReference type="ARBA" id="ARBA00023027"/>
    </source>
</evidence>
<dbReference type="Proteomes" id="UP001487296">
    <property type="component" value="Unassembled WGS sequence"/>
</dbReference>
<dbReference type="Gene3D" id="3.60.110.10">
    <property type="entry name" value="Carbon-nitrogen hydrolase"/>
    <property type="match status" value="1"/>
</dbReference>
<dbReference type="RefSeq" id="WP_215759627.1">
    <property type="nucleotide sequence ID" value="NZ_JAHKBE010000016.1"/>
</dbReference>
<feature type="binding site" evidence="7">
    <location>
        <begin position="476"/>
        <end position="479"/>
    </location>
    <ligand>
        <name>deamido-NAD(+)</name>
        <dbReference type="ChEBI" id="CHEBI:58437"/>
        <note>ligand shared between two neighboring subunits</note>
    </ligand>
</feature>